<dbReference type="AlphaFoldDB" id="A0A5B7HAQ7"/>
<organism evidence="1 2">
    <name type="scientific">Portunus trituberculatus</name>
    <name type="common">Swimming crab</name>
    <name type="synonym">Neptunus trituberculatus</name>
    <dbReference type="NCBI Taxonomy" id="210409"/>
    <lineage>
        <taxon>Eukaryota</taxon>
        <taxon>Metazoa</taxon>
        <taxon>Ecdysozoa</taxon>
        <taxon>Arthropoda</taxon>
        <taxon>Crustacea</taxon>
        <taxon>Multicrustacea</taxon>
        <taxon>Malacostraca</taxon>
        <taxon>Eumalacostraca</taxon>
        <taxon>Eucarida</taxon>
        <taxon>Decapoda</taxon>
        <taxon>Pleocyemata</taxon>
        <taxon>Brachyura</taxon>
        <taxon>Eubrachyura</taxon>
        <taxon>Portunoidea</taxon>
        <taxon>Portunidae</taxon>
        <taxon>Portuninae</taxon>
        <taxon>Portunus</taxon>
    </lineage>
</organism>
<sequence length="99" mass="11016">MKVLQSFKKGVAHILCCTPNNCREGYDQFSPNSKTNLALSGVHVSRDNMLFESSAIVKCLKNHFTEVIVPHRLCNENALKILLELVVSKQDLCNDGNAL</sequence>
<proteinExistence type="predicted"/>
<keyword evidence="2" id="KW-1185">Reference proteome</keyword>
<dbReference type="EMBL" id="VSRR010025495">
    <property type="protein sequence ID" value="MPC66909.1"/>
    <property type="molecule type" value="Genomic_DNA"/>
</dbReference>
<name>A0A5B7HAQ7_PORTR</name>
<reference evidence="1 2" key="1">
    <citation type="submission" date="2019-05" db="EMBL/GenBank/DDBJ databases">
        <title>Another draft genome of Portunus trituberculatus and its Hox gene families provides insights of decapod evolution.</title>
        <authorList>
            <person name="Jeong J.-H."/>
            <person name="Song I."/>
            <person name="Kim S."/>
            <person name="Choi T."/>
            <person name="Kim D."/>
            <person name="Ryu S."/>
            <person name="Kim W."/>
        </authorList>
    </citation>
    <scope>NUCLEOTIDE SEQUENCE [LARGE SCALE GENOMIC DNA]</scope>
    <source>
        <tissue evidence="1">Muscle</tissue>
    </source>
</reference>
<accession>A0A5B7HAQ7</accession>
<dbReference type="Proteomes" id="UP000324222">
    <property type="component" value="Unassembled WGS sequence"/>
</dbReference>
<comment type="caution">
    <text evidence="1">The sequence shown here is derived from an EMBL/GenBank/DDBJ whole genome shotgun (WGS) entry which is preliminary data.</text>
</comment>
<gene>
    <name evidence="1" type="ORF">E2C01_061064</name>
</gene>
<evidence type="ECO:0000313" key="2">
    <source>
        <dbReference type="Proteomes" id="UP000324222"/>
    </source>
</evidence>
<evidence type="ECO:0000313" key="1">
    <source>
        <dbReference type="EMBL" id="MPC66909.1"/>
    </source>
</evidence>
<protein>
    <submittedName>
        <fullName evidence="1">Uncharacterized protein</fullName>
    </submittedName>
</protein>